<comment type="caution">
    <text evidence="3">The sequence shown here is derived from an EMBL/GenBank/DDBJ whole genome shotgun (WGS) entry which is preliminary data.</text>
</comment>
<dbReference type="EMBL" id="PJQM01005009">
    <property type="protein sequence ID" value="RCH82701.1"/>
    <property type="molecule type" value="Genomic_DNA"/>
</dbReference>
<dbReference type="InterPro" id="IPR022210">
    <property type="entry name" value="TF_GCR1-like"/>
</dbReference>
<evidence type="ECO:0000256" key="1">
    <source>
        <dbReference type="SAM" id="MobiDB-lite"/>
    </source>
</evidence>
<dbReference type="Proteomes" id="UP000253551">
    <property type="component" value="Unassembled WGS sequence"/>
</dbReference>
<dbReference type="OrthoDB" id="2287578at2759"/>
<feature type="region of interest" description="Disordered" evidence="1">
    <location>
        <begin position="1"/>
        <end position="28"/>
    </location>
</feature>
<dbReference type="Pfam" id="PF12550">
    <property type="entry name" value="GCR1_C"/>
    <property type="match status" value="1"/>
</dbReference>
<dbReference type="AlphaFoldDB" id="A0A367IZ13"/>
<proteinExistence type="predicted"/>
<evidence type="ECO:0000259" key="2">
    <source>
        <dbReference type="Pfam" id="PF12550"/>
    </source>
</evidence>
<evidence type="ECO:0000313" key="3">
    <source>
        <dbReference type="EMBL" id="RCH82701.1"/>
    </source>
</evidence>
<sequence>MVTHQWREYSNGLAGGPAVKDSEETYSAKWPKNRSGPKFFTNRLVLHKKIA</sequence>
<organism evidence="3 4">
    <name type="scientific">Rhizopus stolonifer</name>
    <name type="common">Rhizopus nigricans</name>
    <dbReference type="NCBI Taxonomy" id="4846"/>
    <lineage>
        <taxon>Eukaryota</taxon>
        <taxon>Fungi</taxon>
        <taxon>Fungi incertae sedis</taxon>
        <taxon>Mucoromycota</taxon>
        <taxon>Mucoromycotina</taxon>
        <taxon>Mucoromycetes</taxon>
        <taxon>Mucorales</taxon>
        <taxon>Mucorineae</taxon>
        <taxon>Rhizopodaceae</taxon>
        <taxon>Rhizopus</taxon>
    </lineage>
</organism>
<name>A0A367IZ13_RHIST</name>
<reference evidence="3 4" key="1">
    <citation type="journal article" date="2018" name="G3 (Bethesda)">
        <title>Phylogenetic and Phylogenomic Definition of Rhizopus Species.</title>
        <authorList>
            <person name="Gryganskyi A.P."/>
            <person name="Golan J."/>
            <person name="Dolatabadi S."/>
            <person name="Mondo S."/>
            <person name="Robb S."/>
            <person name="Idnurm A."/>
            <person name="Muszewska A."/>
            <person name="Steczkiewicz K."/>
            <person name="Masonjones S."/>
            <person name="Liao H.L."/>
            <person name="Gajdeczka M.T."/>
            <person name="Anike F."/>
            <person name="Vuek A."/>
            <person name="Anishchenko I.M."/>
            <person name="Voigt K."/>
            <person name="de Hoog G.S."/>
            <person name="Smith M.E."/>
            <person name="Heitman J."/>
            <person name="Vilgalys R."/>
            <person name="Stajich J.E."/>
        </authorList>
    </citation>
    <scope>NUCLEOTIDE SEQUENCE [LARGE SCALE GENOMIC DNA]</scope>
    <source>
        <strain evidence="3 4">LSU 92-RS-03</strain>
    </source>
</reference>
<keyword evidence="4" id="KW-1185">Reference proteome</keyword>
<feature type="non-terminal residue" evidence="3">
    <location>
        <position position="51"/>
    </location>
</feature>
<feature type="domain" description="Transcription activator GCR1-like" evidence="2">
    <location>
        <begin position="2"/>
        <end position="50"/>
    </location>
</feature>
<gene>
    <name evidence="3" type="ORF">CU098_008800</name>
</gene>
<evidence type="ECO:0000313" key="4">
    <source>
        <dbReference type="Proteomes" id="UP000253551"/>
    </source>
</evidence>
<accession>A0A367IZ13</accession>
<protein>
    <recommendedName>
        <fullName evidence="2">Transcription activator GCR1-like domain-containing protein</fullName>
    </recommendedName>
</protein>